<sequence>MSVNPVILLTRSAAENAPLADALKAQGAGVRELPVFEPRALPLEGADRTRLLNLDQYHHVIVVSKPAARFLAEAVDTWWPQCPVGLNWYCPGEGTRQVLESALPVRVRTGSPATSEGLLDLPALQAVAGQRVLIVRGTEGRELLASTLTERGARVEYLPVYQLALQTYPDEMLKAAFAPPLQHVLALSARTWDQLCRWGTRVGTDWPALTVWVPSGRVAEQVAASGAQVKVLTDLDTHGLVRQILSTTS</sequence>
<evidence type="ECO:0000256" key="7">
    <source>
        <dbReference type="ARBA" id="ARBA00040167"/>
    </source>
</evidence>
<accession>A0AB39UT39</accession>
<evidence type="ECO:0000256" key="3">
    <source>
        <dbReference type="ARBA" id="ARBA00013109"/>
    </source>
</evidence>
<dbReference type="GO" id="GO:0006780">
    <property type="term" value="P:uroporphyrinogen III biosynthetic process"/>
    <property type="evidence" value="ECO:0007669"/>
    <property type="project" value="UniProtKB-UniRule"/>
</dbReference>
<gene>
    <name evidence="11" type="ORF">AAIA72_09815</name>
</gene>
<dbReference type="InterPro" id="IPR039793">
    <property type="entry name" value="UROS/Hem4"/>
</dbReference>
<dbReference type="AlphaFoldDB" id="A0AB39UT39"/>
<comment type="similarity">
    <text evidence="2 9">Belongs to the uroporphyrinogen-III synthase family.</text>
</comment>
<evidence type="ECO:0000256" key="4">
    <source>
        <dbReference type="ARBA" id="ARBA00023239"/>
    </source>
</evidence>
<organism evidence="11">
    <name type="scientific">Thermohahella caldifontis</name>
    <dbReference type="NCBI Taxonomy" id="3142973"/>
    <lineage>
        <taxon>Bacteria</taxon>
        <taxon>Pseudomonadati</taxon>
        <taxon>Pseudomonadota</taxon>
        <taxon>Gammaproteobacteria</taxon>
        <taxon>Oceanospirillales</taxon>
        <taxon>Hahellaceae</taxon>
        <taxon>Thermohahella</taxon>
    </lineage>
</organism>
<evidence type="ECO:0000256" key="8">
    <source>
        <dbReference type="ARBA" id="ARBA00048617"/>
    </source>
</evidence>
<evidence type="ECO:0000256" key="2">
    <source>
        <dbReference type="ARBA" id="ARBA00008133"/>
    </source>
</evidence>
<evidence type="ECO:0000256" key="1">
    <source>
        <dbReference type="ARBA" id="ARBA00004772"/>
    </source>
</evidence>
<dbReference type="InterPro" id="IPR003754">
    <property type="entry name" value="4pyrrol_synth_uPrphyn_synth"/>
</dbReference>
<evidence type="ECO:0000313" key="11">
    <source>
        <dbReference type="EMBL" id="XDT71102.1"/>
    </source>
</evidence>
<evidence type="ECO:0000256" key="6">
    <source>
        <dbReference type="ARBA" id="ARBA00037589"/>
    </source>
</evidence>
<reference evidence="11" key="1">
    <citation type="submission" date="2024-05" db="EMBL/GenBank/DDBJ databases">
        <title>Genome sequencing of novel strain.</title>
        <authorList>
            <person name="Ganbat D."/>
            <person name="Ganbat S."/>
            <person name="Lee S.-J."/>
        </authorList>
    </citation>
    <scope>NUCLEOTIDE SEQUENCE</scope>
    <source>
        <strain evidence="11">SMD15-11</strain>
    </source>
</reference>
<evidence type="ECO:0000256" key="9">
    <source>
        <dbReference type="RuleBase" id="RU366031"/>
    </source>
</evidence>
<dbReference type="GO" id="GO:0004852">
    <property type="term" value="F:uroporphyrinogen-III synthase activity"/>
    <property type="evidence" value="ECO:0007669"/>
    <property type="project" value="UniProtKB-UniRule"/>
</dbReference>
<dbReference type="InterPro" id="IPR036108">
    <property type="entry name" value="4pyrrol_syn_uPrphyn_synt_sf"/>
</dbReference>
<protein>
    <recommendedName>
        <fullName evidence="7 9">Uroporphyrinogen-III synthase</fullName>
        <ecNumber evidence="3 9">4.2.1.75</ecNumber>
    </recommendedName>
</protein>
<name>A0AB39UT39_9GAMM</name>
<feature type="domain" description="Tetrapyrrole biosynthesis uroporphyrinogen III synthase" evidence="10">
    <location>
        <begin position="19"/>
        <end position="229"/>
    </location>
</feature>
<dbReference type="PANTHER" id="PTHR38042">
    <property type="entry name" value="UROPORPHYRINOGEN-III SYNTHASE, CHLOROPLASTIC"/>
    <property type="match status" value="1"/>
</dbReference>
<dbReference type="SUPFAM" id="SSF69618">
    <property type="entry name" value="HemD-like"/>
    <property type="match status" value="1"/>
</dbReference>
<comment type="function">
    <text evidence="6 9">Catalyzes cyclization of the linear tetrapyrrole, hydroxymethylbilane, to the macrocyclic uroporphyrinogen III.</text>
</comment>
<dbReference type="EC" id="4.2.1.75" evidence="3 9"/>
<dbReference type="KEGG" id="tcd:AAIA72_09815"/>
<comment type="pathway">
    <text evidence="1 9">Porphyrin-containing compound metabolism; protoporphyrin-IX biosynthesis; coproporphyrinogen-III from 5-aminolevulinate: step 3/4.</text>
</comment>
<evidence type="ECO:0000256" key="5">
    <source>
        <dbReference type="ARBA" id="ARBA00023244"/>
    </source>
</evidence>
<evidence type="ECO:0000259" key="10">
    <source>
        <dbReference type="Pfam" id="PF02602"/>
    </source>
</evidence>
<dbReference type="Pfam" id="PF02602">
    <property type="entry name" value="HEM4"/>
    <property type="match status" value="1"/>
</dbReference>
<dbReference type="RefSeq" id="WP_369600141.1">
    <property type="nucleotide sequence ID" value="NZ_CP154858.1"/>
</dbReference>
<keyword evidence="4 9" id="KW-0456">Lyase</keyword>
<dbReference type="PANTHER" id="PTHR38042:SF1">
    <property type="entry name" value="UROPORPHYRINOGEN-III SYNTHASE, CHLOROPLASTIC"/>
    <property type="match status" value="1"/>
</dbReference>
<dbReference type="CDD" id="cd06578">
    <property type="entry name" value="HemD"/>
    <property type="match status" value="1"/>
</dbReference>
<dbReference type="GO" id="GO:0006782">
    <property type="term" value="P:protoporphyrinogen IX biosynthetic process"/>
    <property type="evidence" value="ECO:0007669"/>
    <property type="project" value="UniProtKB-UniRule"/>
</dbReference>
<comment type="catalytic activity">
    <reaction evidence="8 9">
        <text>hydroxymethylbilane = uroporphyrinogen III + H2O</text>
        <dbReference type="Rhea" id="RHEA:18965"/>
        <dbReference type="ChEBI" id="CHEBI:15377"/>
        <dbReference type="ChEBI" id="CHEBI:57308"/>
        <dbReference type="ChEBI" id="CHEBI:57845"/>
        <dbReference type="EC" id="4.2.1.75"/>
    </reaction>
</comment>
<proteinExistence type="inferred from homology"/>
<dbReference type="EMBL" id="CP154858">
    <property type="protein sequence ID" value="XDT71102.1"/>
    <property type="molecule type" value="Genomic_DNA"/>
</dbReference>
<dbReference type="Gene3D" id="3.40.50.10090">
    <property type="match status" value="2"/>
</dbReference>
<keyword evidence="5 9" id="KW-0627">Porphyrin biosynthesis</keyword>